<evidence type="ECO:0000256" key="1">
    <source>
        <dbReference type="SAM" id="SignalP"/>
    </source>
</evidence>
<reference evidence="2 3" key="1">
    <citation type="journal article" date="2018" name="Mol. Biol. Evol.">
        <title>Broad Genomic Sampling Reveals a Smut Pathogenic Ancestry of the Fungal Clade Ustilaginomycotina.</title>
        <authorList>
            <person name="Kijpornyongpan T."/>
            <person name="Mondo S.J."/>
            <person name="Barry K."/>
            <person name="Sandor L."/>
            <person name="Lee J."/>
            <person name="Lipzen A."/>
            <person name="Pangilinan J."/>
            <person name="LaButti K."/>
            <person name="Hainaut M."/>
            <person name="Henrissat B."/>
            <person name="Grigoriev I.V."/>
            <person name="Spatafora J.W."/>
            <person name="Aime M.C."/>
        </authorList>
    </citation>
    <scope>NUCLEOTIDE SEQUENCE [LARGE SCALE GENOMIC DNA]</scope>
    <source>
        <strain evidence="2 3">MCA 4718</strain>
    </source>
</reference>
<dbReference type="GeneID" id="37012916"/>
<feature type="chain" id="PRO_5016403168" evidence="1">
    <location>
        <begin position="24"/>
        <end position="151"/>
    </location>
</feature>
<protein>
    <submittedName>
        <fullName evidence="2">Uncharacterized protein</fullName>
    </submittedName>
</protein>
<proteinExistence type="predicted"/>
<gene>
    <name evidence="2" type="ORF">BCV69DRAFT_277955</name>
</gene>
<feature type="signal peptide" evidence="1">
    <location>
        <begin position="1"/>
        <end position="23"/>
    </location>
</feature>
<dbReference type="Proteomes" id="UP000245942">
    <property type="component" value="Unassembled WGS sequence"/>
</dbReference>
<sequence>MLKNTVLSALVFASLAWIKTGSALSTKSTAEIQGRSFNGLSSCSACYFTSMSYQDFSRADAMACFKEFADHIVVEYSKKCNPTCSVPGTRTLAPETVKMVRLSNGMNAYAEAGSFTNLPLNADQQHNGFSEKWGCTNGMLGEVSCAGCKLN</sequence>
<dbReference type="EMBL" id="KZ819330">
    <property type="protein sequence ID" value="PWN19642.1"/>
    <property type="molecule type" value="Genomic_DNA"/>
</dbReference>
<accession>A0A316U2U9</accession>
<keyword evidence="1" id="KW-0732">Signal</keyword>
<dbReference type="AlphaFoldDB" id="A0A316U2U9"/>
<name>A0A316U2U9_9BASI</name>
<organism evidence="2 3">
    <name type="scientific">Pseudomicrostroma glucosiphilum</name>
    <dbReference type="NCBI Taxonomy" id="1684307"/>
    <lineage>
        <taxon>Eukaryota</taxon>
        <taxon>Fungi</taxon>
        <taxon>Dikarya</taxon>
        <taxon>Basidiomycota</taxon>
        <taxon>Ustilaginomycotina</taxon>
        <taxon>Exobasidiomycetes</taxon>
        <taxon>Microstromatales</taxon>
        <taxon>Microstromatales incertae sedis</taxon>
        <taxon>Pseudomicrostroma</taxon>
    </lineage>
</organism>
<keyword evidence="3" id="KW-1185">Reference proteome</keyword>
<dbReference type="RefSeq" id="XP_025346802.1">
    <property type="nucleotide sequence ID" value="XM_025491182.1"/>
</dbReference>
<evidence type="ECO:0000313" key="3">
    <source>
        <dbReference type="Proteomes" id="UP000245942"/>
    </source>
</evidence>
<evidence type="ECO:0000313" key="2">
    <source>
        <dbReference type="EMBL" id="PWN19642.1"/>
    </source>
</evidence>